<protein>
    <submittedName>
        <fullName evidence="1">Uncharacterized protein</fullName>
    </submittedName>
</protein>
<name>A0A5M4FI55_9ACTN</name>
<keyword evidence="2" id="KW-1185">Reference proteome</keyword>
<evidence type="ECO:0000313" key="1">
    <source>
        <dbReference type="EMBL" id="KAA1399642.1"/>
    </source>
</evidence>
<dbReference type="RefSeq" id="WP_149687776.1">
    <property type="nucleotide sequence ID" value="NZ_SDPQ02000001.1"/>
</dbReference>
<gene>
    <name evidence="1" type="ORF">ESP70_002445</name>
</gene>
<sequence>MSQSLTPYTGGTSEVSESPLAYVPGTAAFRARRESAELELSRQRDVVQATHQHAMEMMEARNDTLLGQVTTAGAGLIAETAIDVVANFASHADSAYRTASPIGQNLIAETVAAMAPMINNVASSHAAALRRR</sequence>
<proteinExistence type="predicted"/>
<organism evidence="1 2">
    <name type="scientific">Aeromicrobium ginsengisoli</name>
    <dbReference type="NCBI Taxonomy" id="363867"/>
    <lineage>
        <taxon>Bacteria</taxon>
        <taxon>Bacillati</taxon>
        <taxon>Actinomycetota</taxon>
        <taxon>Actinomycetes</taxon>
        <taxon>Propionibacteriales</taxon>
        <taxon>Nocardioidaceae</taxon>
        <taxon>Aeromicrobium</taxon>
    </lineage>
</organism>
<reference evidence="1" key="1">
    <citation type="submission" date="2019-09" db="EMBL/GenBank/DDBJ databases">
        <authorList>
            <person name="Li J."/>
        </authorList>
    </citation>
    <scope>NUCLEOTIDE SEQUENCE [LARGE SCALE GENOMIC DNA]</scope>
    <source>
        <strain evidence="1">JCM 14732</strain>
    </source>
</reference>
<dbReference type="Proteomes" id="UP000380867">
    <property type="component" value="Unassembled WGS sequence"/>
</dbReference>
<dbReference type="EMBL" id="SDPQ02000001">
    <property type="protein sequence ID" value="KAA1399642.1"/>
    <property type="molecule type" value="Genomic_DNA"/>
</dbReference>
<evidence type="ECO:0000313" key="2">
    <source>
        <dbReference type="Proteomes" id="UP000380867"/>
    </source>
</evidence>
<accession>A0A5M4FI55</accession>
<dbReference type="AlphaFoldDB" id="A0A5M4FI55"/>
<comment type="caution">
    <text evidence="1">The sequence shown here is derived from an EMBL/GenBank/DDBJ whole genome shotgun (WGS) entry which is preliminary data.</text>
</comment>
<dbReference type="OrthoDB" id="9904933at2"/>